<dbReference type="InterPro" id="IPR017686">
    <property type="entry name" value="Phg/plasmid-like_prot"/>
</dbReference>
<dbReference type="EMBL" id="LR797430">
    <property type="protein sequence ID" value="CAB4215558.1"/>
    <property type="molecule type" value="Genomic_DNA"/>
</dbReference>
<sequence>MAHLITKTDRVGIVGDKGWHGLGEKMPPGLSALEALEWIGLDWEIIESQSLTATLPDGSTVDCTSAKKALVRSDTKMVTGVVGGNYKTLQNKSLASIGDSLCNEDLTVSVDTLGSLAGGEKVWISLRGKDTVIGGDAAYQFLLLSNSHNGCESLRIHPTMTRVVCNNTYTGAEQDSHLGFTWRHSAGLDLRRDEIISSLAMWRSRIAVAKSDADKLAQIEVNHERCQSVWMAVYERLHGYSIPVLPNTPMETRRKERAVVALGEMAKRFDLERQTGCKPTLWLASQAATNWIQHVSGRLEENERAASSILGSKASQTSMAMSVVTASV</sequence>
<organism evidence="2">
    <name type="scientific">uncultured Caudovirales phage</name>
    <dbReference type="NCBI Taxonomy" id="2100421"/>
    <lineage>
        <taxon>Viruses</taxon>
        <taxon>Duplodnaviria</taxon>
        <taxon>Heunggongvirae</taxon>
        <taxon>Uroviricota</taxon>
        <taxon>Caudoviricetes</taxon>
        <taxon>Peduoviridae</taxon>
        <taxon>Maltschvirus</taxon>
        <taxon>Maltschvirus maltsch</taxon>
    </lineage>
</organism>
<evidence type="ECO:0000313" key="1">
    <source>
        <dbReference type="EMBL" id="CAB4184539.1"/>
    </source>
</evidence>
<dbReference type="EMBL" id="LR798405">
    <property type="protein sequence ID" value="CAB5229957.1"/>
    <property type="molecule type" value="Genomic_DNA"/>
</dbReference>
<dbReference type="EMBL" id="LR797066">
    <property type="protein sequence ID" value="CAB4184539.1"/>
    <property type="molecule type" value="Genomic_DNA"/>
</dbReference>
<evidence type="ECO:0000313" key="2">
    <source>
        <dbReference type="EMBL" id="CAB4204105.1"/>
    </source>
</evidence>
<protein>
    <submittedName>
        <fullName evidence="2">LGT_TIGR03299, phage/plasmid-like protein TIGR03299</fullName>
    </submittedName>
</protein>
<name>A0A6J5S6K7_9CAUD</name>
<dbReference type="EMBL" id="LR797343">
    <property type="protein sequence ID" value="CAB4204105.1"/>
    <property type="molecule type" value="Genomic_DNA"/>
</dbReference>
<dbReference type="Pfam" id="PF06067">
    <property type="entry name" value="DUF932"/>
    <property type="match status" value="1"/>
</dbReference>
<evidence type="ECO:0000313" key="3">
    <source>
        <dbReference type="EMBL" id="CAB4215558.1"/>
    </source>
</evidence>
<accession>A0A6J5S6K7</accession>
<dbReference type="NCBIfam" id="TIGR03299">
    <property type="entry name" value="LGT_TIGR03299"/>
    <property type="match status" value="1"/>
</dbReference>
<evidence type="ECO:0000313" key="4">
    <source>
        <dbReference type="EMBL" id="CAB5229957.1"/>
    </source>
</evidence>
<reference evidence="2" key="1">
    <citation type="submission" date="2020-05" db="EMBL/GenBank/DDBJ databases">
        <authorList>
            <person name="Chiriac C."/>
            <person name="Salcher M."/>
            <person name="Ghai R."/>
            <person name="Kavagutti S V."/>
        </authorList>
    </citation>
    <scope>NUCLEOTIDE SEQUENCE</scope>
</reference>
<proteinExistence type="predicted"/>
<dbReference type="InterPro" id="IPR026325">
    <property type="entry name" value="DUF932"/>
</dbReference>
<gene>
    <name evidence="1" type="ORF">UFOVP1116_13</name>
    <name evidence="2" type="ORF">UFOVP1391_33</name>
    <name evidence="3" type="ORF">UFOVP1480_26</name>
    <name evidence="4" type="ORF">UFOVP1568_26</name>
</gene>